<proteinExistence type="predicted"/>
<dbReference type="OrthoDB" id="5164849at2"/>
<dbReference type="InterPro" id="IPR041664">
    <property type="entry name" value="AAA_16"/>
</dbReference>
<evidence type="ECO:0000259" key="1">
    <source>
        <dbReference type="PROSITE" id="PS50043"/>
    </source>
</evidence>
<dbReference type="PROSITE" id="PS50043">
    <property type="entry name" value="HTH_LUXR_2"/>
    <property type="match status" value="1"/>
</dbReference>
<dbReference type="CDD" id="cd06170">
    <property type="entry name" value="LuxR_C_like"/>
    <property type="match status" value="1"/>
</dbReference>
<dbReference type="InterPro" id="IPR000792">
    <property type="entry name" value="Tscrpt_reg_LuxR_C"/>
</dbReference>
<dbReference type="Gene3D" id="1.10.10.10">
    <property type="entry name" value="Winged helix-like DNA-binding domain superfamily/Winged helix DNA-binding domain"/>
    <property type="match status" value="1"/>
</dbReference>
<dbReference type="InterPro" id="IPR016032">
    <property type="entry name" value="Sig_transdc_resp-reg_C-effctor"/>
</dbReference>
<gene>
    <name evidence="2" type="ORF">SAMN04489718_0613</name>
</gene>
<protein>
    <submittedName>
        <fullName evidence="2">Regulatory protein, luxR family</fullName>
    </submittedName>
</protein>
<name>A0A1H0YR49_9ACTN</name>
<dbReference type="SUPFAM" id="SSF52540">
    <property type="entry name" value="P-loop containing nucleoside triphosphate hydrolases"/>
    <property type="match status" value="1"/>
</dbReference>
<dbReference type="Pfam" id="PF00196">
    <property type="entry name" value="GerE"/>
    <property type="match status" value="1"/>
</dbReference>
<dbReference type="Pfam" id="PF13191">
    <property type="entry name" value="AAA_16"/>
    <property type="match status" value="1"/>
</dbReference>
<dbReference type="InterPro" id="IPR027417">
    <property type="entry name" value="P-loop_NTPase"/>
</dbReference>
<evidence type="ECO:0000313" key="2">
    <source>
        <dbReference type="EMBL" id="SDQ17421.1"/>
    </source>
</evidence>
<dbReference type="EMBL" id="FNKO01000001">
    <property type="protein sequence ID" value="SDQ17421.1"/>
    <property type="molecule type" value="Genomic_DNA"/>
</dbReference>
<dbReference type="PRINTS" id="PR00038">
    <property type="entry name" value="HTHLUXR"/>
</dbReference>
<dbReference type="RefSeq" id="WP_092520888.1">
    <property type="nucleotide sequence ID" value="NZ_FNKO01000001.1"/>
</dbReference>
<sequence length="942" mass="103318">MAREHSTILGRDEQWARLDDTVHATGRAGALLVLRGPTGSGKTALIEAATKNWLRHDVQVLSLSATVPTPRMFDTLLEAVRRRVDDHRRAPELLETVAAAAQLRQHDAGSSLCNPLPLVHELTRALTQLARGQRTVLVIEDIDHIALESASALASLAHGVRAAGGVVLTTVGGTSWGAHQQLVNLADSVLDLPPLPEDDVTALLARWSGGQAAVDPATTAALHAALGPLFGNPRTLRSTVRALRSEERLVIIDEHLCLRPPEEPIALTADHELLRRVHDCGPGADRIVWTLAVLGEFDVNDLPVLAETADVELHACGRVLDRLVRDDVLRETSGRVHLPVPALGTALAREGSRTPRAVHDALARRMLAQHERGGAVDRSALAHHLVAAGPESGGRSGVEVLIAEADAAARTAPTRAAERYRAAVARLPGSDRRLPRLLEAMTRLQLFQHRFRELADDLGTVLPALLDAFPPEDGPEGPAPYGSDDAATLADLAICWFLVQLHEGRITELHHATRLFALVTTRDENTDAMRRFFSALFRGRVREATTTLNTLFGPFSSEQDETRSTTALDAVLMLLNAAEGEHEEFRQTLAWWQRRHPKRHAPDTEQLREAGSMLDHTTALELLLGNHHDGQSHHGRSRGYRGVLHHYHTGEWDTALSTARSLEAARPHARSSLAHHLTRVVAAEICAARGHFRRAEEWLARIQHGFACGHLVAWVRCGLRHRRGHTAAAVADGWRDYQRHRDRGSTAGLERLLERLIDYSVRIGDRDGAERMLEELTTFEARHRTPSAREAALIAGGMVRSDPTSLREGIQLARQRGDAPRVAHGCAAAGDLLDEPQPWLHEGYALVKRFGSSYGRGLFSDLMRSRGIALTRSRGPKEPLSSTENRIIDLVSDGHTNRQIAMAVQASEKTVESHLTKLFARTGYRSRVELATARLEGRLPNG</sequence>
<organism evidence="2 3">
    <name type="scientific">Actinopolyspora saharensis</name>
    <dbReference type="NCBI Taxonomy" id="995062"/>
    <lineage>
        <taxon>Bacteria</taxon>
        <taxon>Bacillati</taxon>
        <taxon>Actinomycetota</taxon>
        <taxon>Actinomycetes</taxon>
        <taxon>Actinopolysporales</taxon>
        <taxon>Actinopolysporaceae</taxon>
        <taxon>Actinopolyspora</taxon>
    </lineage>
</organism>
<accession>A0A1H0YR49</accession>
<reference evidence="3" key="1">
    <citation type="submission" date="2016-10" db="EMBL/GenBank/DDBJ databases">
        <authorList>
            <person name="Varghese N."/>
            <person name="Submissions S."/>
        </authorList>
    </citation>
    <scope>NUCLEOTIDE SEQUENCE [LARGE SCALE GENOMIC DNA]</scope>
    <source>
        <strain evidence="3">DSM 45459</strain>
    </source>
</reference>
<dbReference type="STRING" id="995062.SAMN04489718_0613"/>
<keyword evidence="3" id="KW-1185">Reference proteome</keyword>
<dbReference type="InterPro" id="IPR036388">
    <property type="entry name" value="WH-like_DNA-bd_sf"/>
</dbReference>
<dbReference type="SMART" id="SM00421">
    <property type="entry name" value="HTH_LUXR"/>
    <property type="match status" value="1"/>
</dbReference>
<dbReference type="AlphaFoldDB" id="A0A1H0YR49"/>
<dbReference type="GO" id="GO:0003677">
    <property type="term" value="F:DNA binding"/>
    <property type="evidence" value="ECO:0007669"/>
    <property type="project" value="InterPro"/>
</dbReference>
<dbReference type="GO" id="GO:0006355">
    <property type="term" value="P:regulation of DNA-templated transcription"/>
    <property type="evidence" value="ECO:0007669"/>
    <property type="project" value="InterPro"/>
</dbReference>
<evidence type="ECO:0000313" key="3">
    <source>
        <dbReference type="Proteomes" id="UP000199301"/>
    </source>
</evidence>
<dbReference type="Proteomes" id="UP000199301">
    <property type="component" value="Unassembled WGS sequence"/>
</dbReference>
<dbReference type="InterPro" id="IPR003593">
    <property type="entry name" value="AAA+_ATPase"/>
</dbReference>
<dbReference type="SUPFAM" id="SSF46894">
    <property type="entry name" value="C-terminal effector domain of the bipartite response regulators"/>
    <property type="match status" value="1"/>
</dbReference>
<dbReference type="SMART" id="SM00382">
    <property type="entry name" value="AAA"/>
    <property type="match status" value="1"/>
</dbReference>
<dbReference type="Gene3D" id="3.40.50.300">
    <property type="entry name" value="P-loop containing nucleotide triphosphate hydrolases"/>
    <property type="match status" value="1"/>
</dbReference>
<feature type="domain" description="HTH luxR-type" evidence="1">
    <location>
        <begin position="873"/>
        <end position="938"/>
    </location>
</feature>